<dbReference type="Gene3D" id="3.40.50.300">
    <property type="entry name" value="P-loop containing nucleotide triphosphate hydrolases"/>
    <property type="match status" value="1"/>
</dbReference>
<comment type="caution">
    <text evidence="1">The sequence shown here is derived from an EMBL/GenBank/DDBJ whole genome shotgun (WGS) entry which is preliminary data.</text>
</comment>
<evidence type="ECO:0000313" key="1">
    <source>
        <dbReference type="EMBL" id="NPE15104.1"/>
    </source>
</evidence>
<evidence type="ECO:0000313" key="2">
    <source>
        <dbReference type="Proteomes" id="UP001193734"/>
    </source>
</evidence>
<dbReference type="InterPro" id="IPR027417">
    <property type="entry name" value="P-loop_NTPase"/>
</dbReference>
<keyword evidence="2" id="KW-1185">Reference proteome</keyword>
<proteinExistence type="predicted"/>
<organism evidence="1 2">
    <name type="scientific">Xylanibacter rodentium</name>
    <dbReference type="NCBI Taxonomy" id="2736289"/>
    <lineage>
        <taxon>Bacteria</taxon>
        <taxon>Pseudomonadati</taxon>
        <taxon>Bacteroidota</taxon>
        <taxon>Bacteroidia</taxon>
        <taxon>Bacteroidales</taxon>
        <taxon>Prevotellaceae</taxon>
        <taxon>Xylanibacter</taxon>
    </lineage>
</organism>
<accession>A0ABX2AWE2</accession>
<gene>
    <name evidence="1" type="ORF">HPS55_12375</name>
</gene>
<dbReference type="RefSeq" id="WP_172178574.1">
    <property type="nucleotide sequence ID" value="NZ_CASGIA010000029.1"/>
</dbReference>
<dbReference type="InterPro" id="IPR050238">
    <property type="entry name" value="DNA_Rep/Repair_Clamp_Loader"/>
</dbReference>
<dbReference type="Proteomes" id="UP001193734">
    <property type="component" value="Unassembled WGS sequence"/>
</dbReference>
<sequence>MKFNDVIGQKEAKQRLMQMYGENRLPHAIMLCGPSGCGKMALALAFACHILRGGTEEDGKGEAMLAKMEHPDLHFTYPTIKRPGMGSDHKPVSGDFAAEWHSMIMQSPYFTMDRWMRAIGAENQQAIITAGESDELTRKLSLKSSQGGYKISVIWLPERMNIECANKLLKMIEEPPSHTLFIMVCNEPEKLLETIRSRTQTVRVRKIDEESIRKALIERRSISEDAAGRIARMANGDWTKAVELTETGSENDLFLDMFQSLMRLAYMRRIKDLKRWSETMQGLGREKQKRFLEYFLRLIRENFMYNFQCPELTYMSQREEDFAHNFARFVNENNIIPINELANRAIRDIGQNANGKIVFFDMALQMIVLLMQNDSNR</sequence>
<dbReference type="PANTHER" id="PTHR11669">
    <property type="entry name" value="REPLICATION FACTOR C / DNA POLYMERASE III GAMMA-TAU SUBUNIT"/>
    <property type="match status" value="1"/>
</dbReference>
<reference evidence="1 2" key="1">
    <citation type="submission" date="2020-05" db="EMBL/GenBank/DDBJ databases">
        <title>Distinct polysaccharide utilization as determinants for interspecies competition between intestinal Prevotella spp.</title>
        <authorList>
            <person name="Galvez E.J.C."/>
            <person name="Iljazovic A."/>
            <person name="Strowig T."/>
        </authorList>
    </citation>
    <scope>NUCLEOTIDE SEQUENCE [LARGE SCALE GENOMIC DNA]</scope>
    <source>
        <strain evidence="1 2">PROD</strain>
    </source>
</reference>
<dbReference type="EMBL" id="JABKKE010000026">
    <property type="protein sequence ID" value="NPE15104.1"/>
    <property type="molecule type" value="Genomic_DNA"/>
</dbReference>
<protein>
    <submittedName>
        <fullName evidence="1">AAA family ATPase</fullName>
    </submittedName>
</protein>
<dbReference type="Pfam" id="PF13177">
    <property type="entry name" value="DNA_pol3_delta2"/>
    <property type="match status" value="1"/>
</dbReference>
<name>A0ABX2AWE2_9BACT</name>
<dbReference type="GeneID" id="82158563"/>
<dbReference type="PANTHER" id="PTHR11669:SF8">
    <property type="entry name" value="DNA POLYMERASE III SUBUNIT DELTA"/>
    <property type="match status" value="1"/>
</dbReference>
<dbReference type="SUPFAM" id="SSF52540">
    <property type="entry name" value="P-loop containing nucleoside triphosphate hydrolases"/>
    <property type="match status" value="1"/>
</dbReference>